<organism evidence="1 2">
    <name type="scientific">Bifidobacterium avesanii</name>
    <dbReference type="NCBI Taxonomy" id="1798157"/>
    <lineage>
        <taxon>Bacteria</taxon>
        <taxon>Bacillati</taxon>
        <taxon>Actinomycetota</taxon>
        <taxon>Actinomycetes</taxon>
        <taxon>Bifidobacteriales</taxon>
        <taxon>Bifidobacteriaceae</taxon>
        <taxon>Bifidobacterium</taxon>
    </lineage>
</organism>
<protein>
    <submittedName>
        <fullName evidence="1">Uncharacterized protein</fullName>
    </submittedName>
</protein>
<gene>
    <name evidence="1" type="ORF">GFD22_03485</name>
</gene>
<dbReference type="RefSeq" id="WP_152349650.1">
    <property type="nucleotide sequence ID" value="NZ_WBSN01000002.1"/>
</dbReference>
<dbReference type="Proteomes" id="UP000469763">
    <property type="component" value="Unassembled WGS sequence"/>
</dbReference>
<dbReference type="EMBL" id="WHZY01000004">
    <property type="protein sequence ID" value="NEG78048.1"/>
    <property type="molecule type" value="Genomic_DNA"/>
</dbReference>
<sequence>MTNTTLPPNRPEGASTLDYANSPAYVLSMTGRYLLEAAYGPYRLAVSRHIEDTARLAALTVYAGHVAPQPVTFTAWTGDPAACTITALAALLLPTGVIMSASAFHPSNPVVKVAGLDMDVRTGTLIDMQLLPSHARMDAGHVRNRIADSARANRLAVIDASERRACSVLCAVAGLAGGDWPRVARLLAGGIDGR</sequence>
<proteinExistence type="predicted"/>
<accession>A0A7K3TG33</accession>
<name>A0A7K3TG33_9BIFI</name>
<dbReference type="AlphaFoldDB" id="A0A7K3TG33"/>
<keyword evidence="2" id="KW-1185">Reference proteome</keyword>
<evidence type="ECO:0000313" key="1">
    <source>
        <dbReference type="EMBL" id="NEG78048.1"/>
    </source>
</evidence>
<evidence type="ECO:0000313" key="2">
    <source>
        <dbReference type="Proteomes" id="UP000469763"/>
    </source>
</evidence>
<dbReference type="OrthoDB" id="3231431at2"/>
<comment type="caution">
    <text evidence="1">The sequence shown here is derived from an EMBL/GenBank/DDBJ whole genome shotgun (WGS) entry which is preliminary data.</text>
</comment>
<reference evidence="1 2" key="1">
    <citation type="submission" date="2019-10" db="EMBL/GenBank/DDBJ databases">
        <title>Bifidobacterium from non-human primates.</title>
        <authorList>
            <person name="Modesto M."/>
        </authorList>
    </citation>
    <scope>NUCLEOTIDE SEQUENCE [LARGE SCALE GENOMIC DNA]</scope>
    <source>
        <strain evidence="1 2">TREC</strain>
    </source>
</reference>